<evidence type="ECO:0000259" key="3">
    <source>
        <dbReference type="Pfam" id="PF01968"/>
    </source>
</evidence>
<dbReference type="InterPro" id="IPR002821">
    <property type="entry name" value="Hydantoinase_A"/>
</dbReference>
<dbReference type="PANTHER" id="PTHR11365">
    <property type="entry name" value="5-OXOPROLINASE RELATED"/>
    <property type="match status" value="1"/>
</dbReference>
<dbReference type="Pfam" id="PF01968">
    <property type="entry name" value="Hydantoinase_A"/>
    <property type="match status" value="1"/>
</dbReference>
<dbReference type="GO" id="GO:0005829">
    <property type="term" value="C:cytosol"/>
    <property type="evidence" value="ECO:0007669"/>
    <property type="project" value="TreeGrafter"/>
</dbReference>
<dbReference type="GeneID" id="17268043"/>
<dbReference type="GO" id="GO:0017168">
    <property type="term" value="F:5-oxoprolinase (ATP-hydrolyzing) activity"/>
    <property type="evidence" value="ECO:0007669"/>
    <property type="project" value="TreeGrafter"/>
</dbReference>
<proteinExistence type="inferred from homology"/>
<dbReference type="EnsemblProtists" id="EOD22497">
    <property type="protein sequence ID" value="EOD22497"/>
    <property type="gene ID" value="EMIHUDRAFT_430467"/>
</dbReference>
<dbReference type="KEGG" id="ehx:EMIHUDRAFT_430467"/>
<evidence type="ECO:0000313" key="8">
    <source>
        <dbReference type="Proteomes" id="UP000013827"/>
    </source>
</evidence>
<evidence type="ECO:0008006" key="9">
    <source>
        <dbReference type="Google" id="ProtNLM"/>
    </source>
</evidence>
<dbReference type="STRING" id="2903.R1CIZ3"/>
<dbReference type="Pfam" id="PF02538">
    <property type="entry name" value="Hydantoinase_B"/>
    <property type="match status" value="1"/>
</dbReference>
<evidence type="ECO:0000259" key="5">
    <source>
        <dbReference type="Pfam" id="PF05378"/>
    </source>
</evidence>
<feature type="compositionally biased region" description="Low complexity" evidence="2">
    <location>
        <begin position="709"/>
        <end position="724"/>
    </location>
</feature>
<reference evidence="7" key="2">
    <citation type="submission" date="2024-10" db="UniProtKB">
        <authorList>
            <consortium name="EnsemblProtists"/>
        </authorList>
    </citation>
    <scope>IDENTIFICATION</scope>
</reference>
<name>A0A0D3JG62_EMIH1</name>
<organism evidence="7 8">
    <name type="scientific">Emiliania huxleyi (strain CCMP1516)</name>
    <dbReference type="NCBI Taxonomy" id="280463"/>
    <lineage>
        <taxon>Eukaryota</taxon>
        <taxon>Haptista</taxon>
        <taxon>Haptophyta</taxon>
        <taxon>Prymnesiophyceae</taxon>
        <taxon>Isochrysidales</taxon>
        <taxon>Noelaerhabdaceae</taxon>
        <taxon>Emiliania</taxon>
    </lineage>
</organism>
<feature type="domain" description="Hydantoinase B/oxoprolinase" evidence="4">
    <location>
        <begin position="804"/>
        <end position="1321"/>
    </location>
</feature>
<feature type="region of interest" description="Disordered" evidence="2">
    <location>
        <begin position="709"/>
        <end position="735"/>
    </location>
</feature>
<dbReference type="eggNOG" id="KOG1939">
    <property type="taxonomic scope" value="Eukaryota"/>
</dbReference>
<evidence type="ECO:0000256" key="1">
    <source>
        <dbReference type="ARBA" id="ARBA00010403"/>
    </source>
</evidence>
<dbReference type="InterPro" id="IPR045079">
    <property type="entry name" value="Oxoprolinase-like"/>
</dbReference>
<feature type="domain" description="Hydantoinase A/oxoprolinase" evidence="3">
    <location>
        <begin position="296"/>
        <end position="604"/>
    </location>
</feature>
<dbReference type="Pfam" id="PF05378">
    <property type="entry name" value="Hydant_A_N"/>
    <property type="match status" value="1"/>
</dbReference>
<dbReference type="Proteomes" id="UP000013827">
    <property type="component" value="Unassembled WGS sequence"/>
</dbReference>
<dbReference type="PaxDb" id="2903-EOD22497"/>
<dbReference type="HOGENOM" id="CLU_002157_0_0_1"/>
<dbReference type="InterPro" id="IPR008040">
    <property type="entry name" value="Hydant_A_N"/>
</dbReference>
<feature type="domain" description="Acetophenone carboxylase-like C-terminal" evidence="6">
    <location>
        <begin position="619"/>
        <end position="780"/>
    </location>
</feature>
<reference evidence="8" key="1">
    <citation type="journal article" date="2013" name="Nature">
        <title>Pan genome of the phytoplankton Emiliania underpins its global distribution.</title>
        <authorList>
            <person name="Read B.A."/>
            <person name="Kegel J."/>
            <person name="Klute M.J."/>
            <person name="Kuo A."/>
            <person name="Lefebvre S.C."/>
            <person name="Maumus F."/>
            <person name="Mayer C."/>
            <person name="Miller J."/>
            <person name="Monier A."/>
            <person name="Salamov A."/>
            <person name="Young J."/>
            <person name="Aguilar M."/>
            <person name="Claverie J.M."/>
            <person name="Frickenhaus S."/>
            <person name="Gonzalez K."/>
            <person name="Herman E.K."/>
            <person name="Lin Y.C."/>
            <person name="Napier J."/>
            <person name="Ogata H."/>
            <person name="Sarno A.F."/>
            <person name="Shmutz J."/>
            <person name="Schroeder D."/>
            <person name="de Vargas C."/>
            <person name="Verret F."/>
            <person name="von Dassow P."/>
            <person name="Valentin K."/>
            <person name="Van de Peer Y."/>
            <person name="Wheeler G."/>
            <person name="Dacks J.B."/>
            <person name="Delwiche C.F."/>
            <person name="Dyhrman S.T."/>
            <person name="Glockner G."/>
            <person name="John U."/>
            <person name="Richards T."/>
            <person name="Worden A.Z."/>
            <person name="Zhang X."/>
            <person name="Grigoriev I.V."/>
            <person name="Allen A.E."/>
            <person name="Bidle K."/>
            <person name="Borodovsky M."/>
            <person name="Bowler C."/>
            <person name="Brownlee C."/>
            <person name="Cock J.M."/>
            <person name="Elias M."/>
            <person name="Gladyshev V.N."/>
            <person name="Groth M."/>
            <person name="Guda C."/>
            <person name="Hadaegh A."/>
            <person name="Iglesias-Rodriguez M.D."/>
            <person name="Jenkins J."/>
            <person name="Jones B.M."/>
            <person name="Lawson T."/>
            <person name="Leese F."/>
            <person name="Lindquist E."/>
            <person name="Lobanov A."/>
            <person name="Lomsadze A."/>
            <person name="Malik S.B."/>
            <person name="Marsh M.E."/>
            <person name="Mackinder L."/>
            <person name="Mock T."/>
            <person name="Mueller-Roeber B."/>
            <person name="Pagarete A."/>
            <person name="Parker M."/>
            <person name="Probert I."/>
            <person name="Quesneville H."/>
            <person name="Raines C."/>
            <person name="Rensing S.A."/>
            <person name="Riano-Pachon D.M."/>
            <person name="Richier S."/>
            <person name="Rokitta S."/>
            <person name="Shiraiwa Y."/>
            <person name="Soanes D.M."/>
            <person name="van der Giezen M."/>
            <person name="Wahlund T.M."/>
            <person name="Williams B."/>
            <person name="Wilson W."/>
            <person name="Wolfe G."/>
            <person name="Wurch L.L."/>
        </authorList>
    </citation>
    <scope>NUCLEOTIDE SEQUENCE</scope>
</reference>
<evidence type="ECO:0000259" key="4">
    <source>
        <dbReference type="Pfam" id="PF02538"/>
    </source>
</evidence>
<dbReference type="InterPro" id="IPR049517">
    <property type="entry name" value="ACX-like_C"/>
</dbReference>
<evidence type="ECO:0000259" key="6">
    <source>
        <dbReference type="Pfam" id="PF19278"/>
    </source>
</evidence>
<accession>A0A0D3JG62</accession>
<evidence type="ECO:0000256" key="2">
    <source>
        <dbReference type="SAM" id="MobiDB-lite"/>
    </source>
</evidence>
<dbReference type="GO" id="GO:0006749">
    <property type="term" value="P:glutathione metabolic process"/>
    <property type="evidence" value="ECO:0007669"/>
    <property type="project" value="TreeGrafter"/>
</dbReference>
<evidence type="ECO:0000313" key="7">
    <source>
        <dbReference type="EnsemblProtists" id="EOD22497"/>
    </source>
</evidence>
<feature type="domain" description="Hydantoinase/oxoprolinase N-terminal" evidence="5">
    <location>
        <begin position="65"/>
        <end position="276"/>
    </location>
</feature>
<dbReference type="InterPro" id="IPR003692">
    <property type="entry name" value="Hydantoinase_B"/>
</dbReference>
<dbReference type="PANTHER" id="PTHR11365:SF2">
    <property type="entry name" value="5-OXOPROLINASE"/>
    <property type="match status" value="1"/>
</dbReference>
<dbReference type="Pfam" id="PF19278">
    <property type="entry name" value="Hydant_A_C"/>
    <property type="match status" value="1"/>
</dbReference>
<keyword evidence="8" id="KW-1185">Reference proteome</keyword>
<comment type="similarity">
    <text evidence="1">Belongs to the oxoprolinase family.</text>
</comment>
<protein>
    <recommendedName>
        <fullName evidence="9">5-oxoprolinase</fullName>
    </recommendedName>
</protein>
<dbReference type="RefSeq" id="XP_005774926.1">
    <property type="nucleotide sequence ID" value="XM_005774869.1"/>
</dbReference>
<sequence length="1332" mass="139458">MEESERDVAKRRISKRNVERLRAFRDKGELKQSLVSALAAASSDGAASGDAGGGGAEGRNASGFRFSIDRGGTFTDVYALCPGEAVPRCVKLLSVDPANYPDAPREGIRRVLEAATGVPHPRGERLNSSRIEWIRMGTTVATNALLERDGARTALLVSKGFADVLHIGSQARPDIFDLRVRCPGVLYEAVVEVDERVVLAKSEPPGEESAARRGLRRVRGETGEQVLIEREPDLDALRGKLAALRASGVEAVAVVLMHAYTYRQHEEAVAALAREVGFAQVTTSSSTLPMVKLVPRGYTATADAYLTPHIKAYLASFVAGFDDDISKVKISFMQSDGGLAPADSFCGFRAVLSGPAGGYIGYAKTAHTPGGPPVIGFDMGGTSTDVSRYAGSVEQVFEARLAGVTIQAPQLDIKTVAAGGGSRFFFREGRLAVGPQSVRAHPGPVCYRKGGQLATTDANLLLGRIRPEHFPRIFGPDEDQPLDAGAPSFSGTRAAFEAMLSGEVHPFYEATSPAGAPPRRMSVEQLAHGFLEVANEAAMCRPIREMTQMRGHDAAAHVLASFGGAGGQHACAVARSLGMTRVYVHRHASILSAVGIALADVVVEKQEAAALTLGEPGAAERVSVRHAALAAAVEEQLAAQGFAPPLLRTDRFLNLRYAGTDTAIMVSEPAAGGGAYAAAFEAQHRREFGFTFAERPVLIDDIRVRGTGLSPPAPAAPTAAASGALPPPTSVGRTYFESGWEETPSYSLQSLAPGNVLEGPALLLDDISTVVVEPNCTATVTATGHLEILAAPAEGAPSPSGDADPVQLSLYSHRFMGIAEQMGRTLQRTSVSTNIKERLDFSCALFDASGGLVANAPHIPVHLGAMQDAVQLQQRRWEGDIHAGDVFLSNCPHTAGGSHLPDLTVITPAFLPGDGDAPAFWVASRGHHADIGGATPGSMPPFSHSLSEEGARIVGFRLVSRGVLQEEGVRSILAKSRNLTDNLSDLKAQVAANEMGLRLLASLAAESSLAAVRSYMHHIQANAEATVRAMLRAFAARAGLGANGVCTAADQLDDGSEIRLAVTIDAAAGSATFDFSGTSPQSYSNLNAPRAVTYSAVIYSLRALCDTDMPLNQGCLAPVTFVLPEGCLLNPGETAAVVGGNVLTSQRVVDVVLKAFGACAASQGCMNNLTFGDETYGYYETIAGGAGAGPDWDGRSGVHTHMTNTRITDPEVLERRYPVVLRTFSLRAHSGGGGAHRGGDGVVREIEFLRPTDVSILSERRAVPPYGLAGGEPGVRGQNLLLPAGGGAGPTVSLGGKAFVRVEAGARLRVLSPGGGGYGAPAEAYSGGSRAK</sequence>